<dbReference type="Proteomes" id="UP000038010">
    <property type="component" value="Unassembled WGS sequence"/>
</dbReference>
<sequence length="736" mass="81168">MASSSPLFESPLASKRPPMSITLPRNFAPTDLSDPKTPDQTFAEVRLPPAPHFTTMKVRRRPIDMTSFTAQNSALPPALFASEIPVPSSAMPQQQPFQLSSDPFDPDTPVPSVEPEPMTSVTRPPFQHSITDPFPSDRLQLPAYREQPPRTPPAQTNNTPAQHKLSVWDMPRSTSECSLRSDSSVSSSGETFNTRPTSFDGSATSPDTELDPFSPGKIFLVPDTPTRRGKKIKLKSAGCKEKVDWSIEMDNHLFNVYQMYLADPALTPFKTLPGSIPPTGVCHRVARRAKETWPRAKRIAHPIVTPYKVRSVLDARGLPLSKTPEPEDFLHNGSSKDSREPWPSESATRRRLKQLCKEKFTISAHYQRLRESRSPSPFTEQFQRRPPSRLTRSKSHPMAEDASAYATRELGISLVASGATAPLAQLVTGDSPMMDQSEDFFNTPLLQPNQPAEMPQTGLGIQEEEPGKLSVGGNIPRLASPFAYSTWNGSSKPSNPHRRRISQNQFDTIHATGSRLLSPFKPEPDVSSNVNKRRALHNLEDELSPRGSSLGPELAPQPEPSNTPHELVFTGAGDISQRRIRLRGRGATLGALNARDRIQSLFDPPTPSPTAVGIPPVPALPASLTALATASGTSNTAVASSSRLALPEQDASQKRLGSPFELDPNKRSQRQMVPRHVPSLSDPFISTHGQSLNERLAEMDSWHRMDYQRQNRRRPSDAFEWKLLGAEGVPRAAPRQ</sequence>
<dbReference type="VEuPathDB" id="FungiDB:AB675_1970"/>
<name>A0A0N0NPS5_9EURO</name>
<gene>
    <name evidence="2" type="ORF">AB675_1970</name>
</gene>
<protein>
    <submittedName>
        <fullName evidence="2">Uncharacterized protein</fullName>
    </submittedName>
</protein>
<dbReference type="STRING" id="1664694.A0A0N0NPS5"/>
<feature type="region of interest" description="Disordered" evidence="1">
    <location>
        <begin position="542"/>
        <end position="565"/>
    </location>
</feature>
<feature type="region of interest" description="Disordered" evidence="1">
    <location>
        <begin position="85"/>
        <end position="224"/>
    </location>
</feature>
<evidence type="ECO:0000313" key="3">
    <source>
        <dbReference type="Proteomes" id="UP000038010"/>
    </source>
</evidence>
<dbReference type="EMBL" id="LFJN01000006">
    <property type="protein sequence ID" value="KPI43068.1"/>
    <property type="molecule type" value="Genomic_DNA"/>
</dbReference>
<feature type="compositionally biased region" description="Polar residues" evidence="1">
    <location>
        <begin position="90"/>
        <end position="101"/>
    </location>
</feature>
<dbReference type="RefSeq" id="XP_018003031.1">
    <property type="nucleotide sequence ID" value="XM_018141901.1"/>
</dbReference>
<reference evidence="2 3" key="1">
    <citation type="submission" date="2015-06" db="EMBL/GenBank/DDBJ databases">
        <title>Draft genome of the ant-associated black yeast Phialophora attae CBS 131958.</title>
        <authorList>
            <person name="Moreno L.F."/>
            <person name="Stielow B.J."/>
            <person name="de Hoog S."/>
            <person name="Vicente V.A."/>
            <person name="Weiss V.A."/>
            <person name="de Vries M."/>
            <person name="Cruz L.M."/>
            <person name="Souza E.M."/>
        </authorList>
    </citation>
    <scope>NUCLEOTIDE SEQUENCE [LARGE SCALE GENOMIC DNA]</scope>
    <source>
        <strain evidence="2 3">CBS 131958</strain>
    </source>
</reference>
<feature type="region of interest" description="Disordered" evidence="1">
    <location>
        <begin position="366"/>
        <end position="401"/>
    </location>
</feature>
<feature type="region of interest" description="Disordered" evidence="1">
    <location>
        <begin position="1"/>
        <end position="43"/>
    </location>
</feature>
<feature type="region of interest" description="Disordered" evidence="1">
    <location>
        <begin position="318"/>
        <end position="350"/>
    </location>
</feature>
<organism evidence="2 3">
    <name type="scientific">Cyphellophora attinorum</name>
    <dbReference type="NCBI Taxonomy" id="1664694"/>
    <lineage>
        <taxon>Eukaryota</taxon>
        <taxon>Fungi</taxon>
        <taxon>Dikarya</taxon>
        <taxon>Ascomycota</taxon>
        <taxon>Pezizomycotina</taxon>
        <taxon>Eurotiomycetes</taxon>
        <taxon>Chaetothyriomycetidae</taxon>
        <taxon>Chaetothyriales</taxon>
        <taxon>Cyphellophoraceae</taxon>
        <taxon>Cyphellophora</taxon>
    </lineage>
</organism>
<evidence type="ECO:0000313" key="2">
    <source>
        <dbReference type="EMBL" id="KPI43068.1"/>
    </source>
</evidence>
<feature type="region of interest" description="Disordered" evidence="1">
    <location>
        <begin position="640"/>
        <end position="686"/>
    </location>
</feature>
<dbReference type="AlphaFoldDB" id="A0A0N0NPS5"/>
<evidence type="ECO:0000256" key="1">
    <source>
        <dbReference type="SAM" id="MobiDB-lite"/>
    </source>
</evidence>
<feature type="compositionally biased region" description="Polar residues" evidence="1">
    <location>
        <begin position="189"/>
        <end position="207"/>
    </location>
</feature>
<dbReference type="GeneID" id="28733781"/>
<comment type="caution">
    <text evidence="2">The sequence shown here is derived from an EMBL/GenBank/DDBJ whole genome shotgun (WGS) entry which is preliminary data.</text>
</comment>
<keyword evidence="3" id="KW-1185">Reference proteome</keyword>
<accession>A0A0N0NPS5</accession>
<feature type="compositionally biased region" description="Basic and acidic residues" evidence="1">
    <location>
        <begin position="324"/>
        <end position="342"/>
    </location>
</feature>
<proteinExistence type="predicted"/>
<dbReference type="OrthoDB" id="419770at2759"/>
<feature type="compositionally biased region" description="Low complexity" evidence="1">
    <location>
        <begin position="175"/>
        <end position="188"/>
    </location>
</feature>